<dbReference type="EMBL" id="AP021879">
    <property type="protein sequence ID" value="BBO87233.1"/>
    <property type="molecule type" value="Genomic_DNA"/>
</dbReference>
<dbReference type="Proteomes" id="UP000422108">
    <property type="component" value="Chromosome"/>
</dbReference>
<proteinExistence type="predicted"/>
<dbReference type="RefSeq" id="WP_155308711.1">
    <property type="nucleotide sequence ID" value="NZ_AP021879.1"/>
</dbReference>
<keyword evidence="2" id="KW-1185">Reference proteome</keyword>
<sequence length="166" mass="19293">MDIIDVYEKVTEKSNLARCQIRITSKTIDDHQTLLEELNRFNAAEGWLCYQSKVVKLSEGTLPDDREDNVLFGELAKENRSLHIRQRKAGWLISEIVSSPARESTVEREQCIAKIVSYSLDQNEFADYEVFWEKEKRDANNDHGFNGEYFPKSYRFVGFRSGKESS</sequence>
<reference evidence="1 2" key="1">
    <citation type="submission" date="2019-11" db="EMBL/GenBank/DDBJ databases">
        <title>Comparative genomics of hydrocarbon-degrading Desulfosarcina strains.</title>
        <authorList>
            <person name="Watanabe M."/>
            <person name="Kojima H."/>
            <person name="Fukui M."/>
        </authorList>
    </citation>
    <scope>NUCLEOTIDE SEQUENCE [LARGE SCALE GENOMIC DNA]</scope>
    <source>
        <strain evidence="2">oXyS1</strain>
    </source>
</reference>
<name>A0A5K8A3R5_9BACT</name>
<evidence type="ECO:0000313" key="1">
    <source>
        <dbReference type="EMBL" id="BBO87233.1"/>
    </source>
</evidence>
<organism evidence="1 2">
    <name type="scientific">Desulfosarcina ovata subsp. ovata</name>
    <dbReference type="NCBI Taxonomy" id="2752305"/>
    <lineage>
        <taxon>Bacteria</taxon>
        <taxon>Pseudomonadati</taxon>
        <taxon>Thermodesulfobacteriota</taxon>
        <taxon>Desulfobacteria</taxon>
        <taxon>Desulfobacterales</taxon>
        <taxon>Desulfosarcinaceae</taxon>
        <taxon>Desulfosarcina</taxon>
    </lineage>
</organism>
<gene>
    <name evidence="1" type="ORF">DSCOOX_04130</name>
</gene>
<accession>A0A5K8A3R5</accession>
<evidence type="ECO:0000313" key="2">
    <source>
        <dbReference type="Proteomes" id="UP000422108"/>
    </source>
</evidence>
<protein>
    <submittedName>
        <fullName evidence="1">Uncharacterized protein</fullName>
    </submittedName>
</protein>
<dbReference type="AlphaFoldDB" id="A0A5K8A3R5"/>